<dbReference type="InterPro" id="IPR006671">
    <property type="entry name" value="Cyclin_N"/>
</dbReference>
<dbReference type="Proteomes" id="UP000716291">
    <property type="component" value="Unassembled WGS sequence"/>
</dbReference>
<organism evidence="4 5">
    <name type="scientific">Rhizopus oryzae</name>
    <name type="common">Mucormycosis agent</name>
    <name type="synonym">Rhizopus arrhizus var. delemar</name>
    <dbReference type="NCBI Taxonomy" id="64495"/>
    <lineage>
        <taxon>Eukaryota</taxon>
        <taxon>Fungi</taxon>
        <taxon>Fungi incertae sedis</taxon>
        <taxon>Mucoromycota</taxon>
        <taxon>Mucoromycotina</taxon>
        <taxon>Mucoromycetes</taxon>
        <taxon>Mucorales</taxon>
        <taxon>Mucorineae</taxon>
        <taxon>Rhizopodaceae</taxon>
        <taxon>Rhizopus</taxon>
    </lineage>
</organism>
<dbReference type="Pfam" id="PF00134">
    <property type="entry name" value="Cyclin_N"/>
    <property type="match status" value="1"/>
</dbReference>
<dbReference type="OrthoDB" id="25002at2759"/>
<proteinExistence type="inferred from homology"/>
<dbReference type="InterPro" id="IPR036915">
    <property type="entry name" value="Cyclin-like_sf"/>
</dbReference>
<reference evidence="4" key="1">
    <citation type="journal article" date="2020" name="Microb. Genom.">
        <title>Genetic diversity of clinical and environmental Mucorales isolates obtained from an investigation of mucormycosis cases among solid organ transplant recipients.</title>
        <authorList>
            <person name="Nguyen M.H."/>
            <person name="Kaul D."/>
            <person name="Muto C."/>
            <person name="Cheng S.J."/>
            <person name="Richter R.A."/>
            <person name="Bruno V.M."/>
            <person name="Liu G."/>
            <person name="Beyhan S."/>
            <person name="Sundermann A.J."/>
            <person name="Mounaud S."/>
            <person name="Pasculle A.W."/>
            <person name="Nierman W.C."/>
            <person name="Driscoll E."/>
            <person name="Cumbie R."/>
            <person name="Clancy C.J."/>
            <person name="Dupont C.L."/>
        </authorList>
    </citation>
    <scope>NUCLEOTIDE SEQUENCE</scope>
    <source>
        <strain evidence="4">GL11</strain>
    </source>
</reference>
<dbReference type="SMART" id="SM00385">
    <property type="entry name" value="CYCLIN"/>
    <property type="match status" value="2"/>
</dbReference>
<comment type="caution">
    <text evidence="4">The sequence shown here is derived from an EMBL/GenBank/DDBJ whole genome shotgun (WGS) entry which is preliminary data.</text>
</comment>
<feature type="domain" description="Cyclin-like" evidence="3">
    <location>
        <begin position="151"/>
        <end position="234"/>
    </location>
</feature>
<evidence type="ECO:0000259" key="3">
    <source>
        <dbReference type="SMART" id="SM00385"/>
    </source>
</evidence>
<dbReference type="InterPro" id="IPR013763">
    <property type="entry name" value="Cyclin-like_dom"/>
</dbReference>
<dbReference type="SUPFAM" id="SSF47954">
    <property type="entry name" value="Cyclin-like"/>
    <property type="match status" value="2"/>
</dbReference>
<dbReference type="Gene3D" id="1.10.472.10">
    <property type="entry name" value="Cyclin-like"/>
    <property type="match status" value="2"/>
</dbReference>
<accession>A0A9P7BWV9</accession>
<dbReference type="PIRSF" id="PIRSF028758">
    <property type="entry name" value="Cyclin, C/H/G types"/>
    <property type="match status" value="1"/>
</dbReference>
<dbReference type="GO" id="GO:0006357">
    <property type="term" value="P:regulation of transcription by RNA polymerase II"/>
    <property type="evidence" value="ECO:0007669"/>
    <property type="project" value="InterPro"/>
</dbReference>
<keyword evidence="2" id="KW-0812">Transmembrane</keyword>
<evidence type="ECO:0000256" key="2">
    <source>
        <dbReference type="SAM" id="Phobius"/>
    </source>
</evidence>
<dbReference type="InterPro" id="IPR043198">
    <property type="entry name" value="Cyclin/Ssn8"/>
</dbReference>
<evidence type="ECO:0000313" key="5">
    <source>
        <dbReference type="Proteomes" id="UP000716291"/>
    </source>
</evidence>
<dbReference type="AlphaFoldDB" id="A0A9P7BWV9"/>
<protein>
    <recommendedName>
        <fullName evidence="3">Cyclin-like domain-containing protein</fullName>
    </recommendedName>
</protein>
<dbReference type="PANTHER" id="PTHR10026">
    <property type="entry name" value="CYCLIN"/>
    <property type="match status" value="1"/>
</dbReference>
<comment type="similarity">
    <text evidence="1">Belongs to the cyclin family.</text>
</comment>
<keyword evidence="5" id="KW-1185">Reference proteome</keyword>
<name>A0A9P7BWV9_RHIOR</name>
<feature type="transmembrane region" description="Helical" evidence="2">
    <location>
        <begin position="49"/>
        <end position="66"/>
    </location>
</feature>
<gene>
    <name evidence="4" type="ORF">G6F64_000863</name>
</gene>
<dbReference type="EMBL" id="JAANQT010000059">
    <property type="protein sequence ID" value="KAG1315186.1"/>
    <property type="molecule type" value="Genomic_DNA"/>
</dbReference>
<keyword evidence="1" id="KW-0195">Cyclin</keyword>
<feature type="domain" description="Cyclin-like" evidence="3">
    <location>
        <begin position="38"/>
        <end position="138"/>
    </location>
</feature>
<sequence>MTVNNQWLFTKEDLYDTPSILDGVSFEQEQTGRVKGCHYLLAVGAKLNLPQLVVVTAITFFHRFFMRQSMKRYHVYDIAATSLFVATKVEECTRRIKDIVIVCAQKAQKNDKLTLEEDSKDFIKWKETLLHYEAILLETLCFDLTVQQPHTSLTELETRLRVSSSAIRKAWMLLYQCLGSPLCVLYKPNIVATAALLLATHFSSTDKLSENWYEALEDDVDASEVHELASEMLEYYMEHYLVKSSHSSSQNNSPYPHHTYRP</sequence>
<evidence type="ECO:0000256" key="1">
    <source>
        <dbReference type="RuleBase" id="RU000383"/>
    </source>
</evidence>
<evidence type="ECO:0000313" key="4">
    <source>
        <dbReference type="EMBL" id="KAG1315186.1"/>
    </source>
</evidence>
<dbReference type="GO" id="GO:0016538">
    <property type="term" value="F:cyclin-dependent protein serine/threonine kinase regulator activity"/>
    <property type="evidence" value="ECO:0007669"/>
    <property type="project" value="InterPro"/>
</dbReference>
<keyword evidence="2" id="KW-1133">Transmembrane helix</keyword>
<keyword evidence="2" id="KW-0472">Membrane</keyword>
<dbReference type="CDD" id="cd20546">
    <property type="entry name" value="CYCLIN_SpCG1C_ScCTK2-like_rpt2"/>
    <property type="match status" value="1"/>
</dbReference>